<comment type="caution">
    <text evidence="1">The sequence shown here is derived from an EMBL/GenBank/DDBJ whole genome shotgun (WGS) entry which is preliminary data.</text>
</comment>
<name>A0ABR2I3J0_9PEZI</name>
<dbReference type="EMBL" id="JAPCWZ010000007">
    <property type="protein sequence ID" value="KAK8856592.1"/>
    <property type="molecule type" value="Genomic_DNA"/>
</dbReference>
<gene>
    <name evidence="1" type="ORF">PGQ11_012504</name>
</gene>
<reference evidence="1 2" key="1">
    <citation type="journal article" date="2024" name="IMA Fungus">
        <title>Apiospora arundinis, a panoply of carbohydrate-active enzymes and secondary metabolites.</title>
        <authorList>
            <person name="Sorensen T."/>
            <person name="Petersen C."/>
            <person name="Muurmann A.T."/>
            <person name="Christiansen J.V."/>
            <person name="Brundto M.L."/>
            <person name="Overgaard C.K."/>
            <person name="Boysen A.T."/>
            <person name="Wollenberg R.D."/>
            <person name="Larsen T.O."/>
            <person name="Sorensen J.L."/>
            <person name="Nielsen K.L."/>
            <person name="Sondergaard T.E."/>
        </authorList>
    </citation>
    <scope>NUCLEOTIDE SEQUENCE [LARGE SCALE GENOMIC DNA]</scope>
    <source>
        <strain evidence="1 2">AAU 773</strain>
    </source>
</reference>
<accession>A0ABR2I3J0</accession>
<keyword evidence="2" id="KW-1185">Reference proteome</keyword>
<organism evidence="1 2">
    <name type="scientific">Apiospora arundinis</name>
    <dbReference type="NCBI Taxonomy" id="335852"/>
    <lineage>
        <taxon>Eukaryota</taxon>
        <taxon>Fungi</taxon>
        <taxon>Dikarya</taxon>
        <taxon>Ascomycota</taxon>
        <taxon>Pezizomycotina</taxon>
        <taxon>Sordariomycetes</taxon>
        <taxon>Xylariomycetidae</taxon>
        <taxon>Amphisphaeriales</taxon>
        <taxon>Apiosporaceae</taxon>
        <taxon>Apiospora</taxon>
    </lineage>
</organism>
<sequence>MVETLLEAASLPLGTKAVDMPVLEFDFLQAIELFQEDLPGDYRDNPWLEELKKQCLILSIRYKRKVLSLLYLQVDFLTCVYRGVYGGLAAQSGWEKMKAELSTEKNGSADHLVNGQLLFERAMSMSNARQVITYIAQGGRLSLNTFIITTPVTVGAVAEPSSDTWLPGYQPKCFQTFNLAAALREIKKKGRFDDHTWFHDILKETCRYQALKKREWNSQEGKESLYYCLIKFVYEVYEQINDIFDDSENPWYDNAMESDALNSIDDVFVDRRHLFTTAMDMADEKSLILYLVEGPHRPHGSRDGVMTLAHCHKRGF</sequence>
<evidence type="ECO:0000313" key="1">
    <source>
        <dbReference type="EMBL" id="KAK8856592.1"/>
    </source>
</evidence>
<proteinExistence type="predicted"/>
<evidence type="ECO:0000313" key="2">
    <source>
        <dbReference type="Proteomes" id="UP001390339"/>
    </source>
</evidence>
<dbReference type="Proteomes" id="UP001390339">
    <property type="component" value="Unassembled WGS sequence"/>
</dbReference>
<protein>
    <submittedName>
        <fullName evidence="1">Uncharacterized protein</fullName>
    </submittedName>
</protein>